<evidence type="ECO:0000256" key="5">
    <source>
        <dbReference type="ARBA" id="ARBA00023136"/>
    </source>
</evidence>
<comment type="caution">
    <text evidence="9">The sequence shown here is derived from an EMBL/GenBank/DDBJ whole genome shotgun (WGS) entry which is preliminary data.</text>
</comment>
<feature type="transmembrane region" description="Helical" evidence="7">
    <location>
        <begin position="36"/>
        <end position="56"/>
    </location>
</feature>
<dbReference type="GO" id="GO:0008195">
    <property type="term" value="F:phosphatidate phosphatase activity"/>
    <property type="evidence" value="ECO:0007669"/>
    <property type="project" value="TreeGrafter"/>
</dbReference>
<dbReference type="InterPro" id="IPR036938">
    <property type="entry name" value="PAP2/HPO_sf"/>
</dbReference>
<feature type="region of interest" description="Disordered" evidence="6">
    <location>
        <begin position="304"/>
        <end position="338"/>
    </location>
</feature>
<dbReference type="PANTHER" id="PTHR10165">
    <property type="entry name" value="LIPID PHOSPHATE PHOSPHATASE"/>
    <property type="match status" value="1"/>
</dbReference>
<accession>A0A2R5GPP6</accession>
<dbReference type="OrthoDB" id="10030083at2759"/>
<evidence type="ECO:0000256" key="4">
    <source>
        <dbReference type="ARBA" id="ARBA00022989"/>
    </source>
</evidence>
<dbReference type="EMBL" id="BEYU01000078">
    <property type="protein sequence ID" value="GBG30593.1"/>
    <property type="molecule type" value="Genomic_DNA"/>
</dbReference>
<dbReference type="Pfam" id="PF01569">
    <property type="entry name" value="PAP2"/>
    <property type="match status" value="1"/>
</dbReference>
<dbReference type="Gene3D" id="1.20.144.10">
    <property type="entry name" value="Phosphatidic acid phosphatase type 2/haloperoxidase"/>
    <property type="match status" value="1"/>
</dbReference>
<dbReference type="AlphaFoldDB" id="A0A2R5GPP6"/>
<dbReference type="PANTHER" id="PTHR10165:SF35">
    <property type="entry name" value="RE23632P"/>
    <property type="match status" value="1"/>
</dbReference>
<name>A0A2R5GPP6_9STRA</name>
<dbReference type="GO" id="GO:0046839">
    <property type="term" value="P:phospholipid dephosphorylation"/>
    <property type="evidence" value="ECO:0007669"/>
    <property type="project" value="TreeGrafter"/>
</dbReference>
<evidence type="ECO:0000313" key="10">
    <source>
        <dbReference type="Proteomes" id="UP000241890"/>
    </source>
</evidence>
<feature type="transmembrane region" description="Helical" evidence="7">
    <location>
        <begin position="82"/>
        <end position="102"/>
    </location>
</feature>
<comment type="subcellular location">
    <subcellularLocation>
        <location evidence="1">Membrane</location>
        <topology evidence="1">Multi-pass membrane protein</topology>
    </subcellularLocation>
</comment>
<evidence type="ECO:0000256" key="6">
    <source>
        <dbReference type="SAM" id="MobiDB-lite"/>
    </source>
</evidence>
<sequence length="338" mass="37314">MASFAVHRLRSGDDRDQGDHPLDKLPYNLKKPHTLLYYYAADWVSGAVLGILTMIVGNTKLRARFYELTDPSFMYPYEEDTVSVTMLIVIGVALPLVILAVVEALLKYRVKSWPVVLDVHHFFLGLMQSLALGQLITVSLKVSVGRLRPSAFGRQTENIHGWNMSFPSGHTSMAFGSLTYLALFLAAKTGIFSKAGVWPSKDKIRSGDPFRGSFAIGIWVFIAPIALAIFVGATRLVDYAHDFSDVNAGAVIGIGCGWFAYQCNFPSVSDSLAALPRPLAHLHRSDPDWIRYYRNEKMGEGVEDDYGAMRTASRGRDPPRAEFASSFSPSADIENGAR</sequence>
<dbReference type="InterPro" id="IPR000326">
    <property type="entry name" value="PAP2/HPO"/>
</dbReference>
<feature type="transmembrane region" description="Helical" evidence="7">
    <location>
        <begin position="173"/>
        <end position="192"/>
    </location>
</feature>
<evidence type="ECO:0000256" key="2">
    <source>
        <dbReference type="ARBA" id="ARBA00008816"/>
    </source>
</evidence>
<dbReference type="GO" id="GO:0006644">
    <property type="term" value="P:phospholipid metabolic process"/>
    <property type="evidence" value="ECO:0007669"/>
    <property type="project" value="InterPro"/>
</dbReference>
<dbReference type="InterPro" id="IPR043216">
    <property type="entry name" value="PAP-like"/>
</dbReference>
<evidence type="ECO:0000256" key="7">
    <source>
        <dbReference type="SAM" id="Phobius"/>
    </source>
</evidence>
<keyword evidence="3 7" id="KW-0812">Transmembrane</keyword>
<feature type="transmembrane region" description="Helical" evidence="7">
    <location>
        <begin position="122"/>
        <end position="144"/>
    </location>
</feature>
<protein>
    <submittedName>
        <fullName evidence="9">PA-phosphatase related-family protein DDB_G0284367</fullName>
    </submittedName>
</protein>
<keyword evidence="5 7" id="KW-0472">Membrane</keyword>
<comment type="similarity">
    <text evidence="2">Belongs to the PA-phosphatase related phosphoesterase family.</text>
</comment>
<proteinExistence type="inferred from homology"/>
<dbReference type="SMART" id="SM00014">
    <property type="entry name" value="acidPPc"/>
    <property type="match status" value="1"/>
</dbReference>
<reference evidence="9 10" key="1">
    <citation type="submission" date="2017-12" db="EMBL/GenBank/DDBJ databases">
        <title>Sequencing, de novo assembly and annotation of complete genome of a new Thraustochytrid species, strain FCC1311.</title>
        <authorList>
            <person name="Sedici K."/>
            <person name="Godart F."/>
            <person name="Aiese Cigliano R."/>
            <person name="Sanseverino W."/>
            <person name="Barakat M."/>
            <person name="Ortet P."/>
            <person name="Marechal E."/>
            <person name="Cagnac O."/>
            <person name="Amato A."/>
        </authorList>
    </citation>
    <scope>NUCLEOTIDE SEQUENCE [LARGE SCALE GENOMIC DNA]</scope>
</reference>
<dbReference type="GO" id="GO:0016020">
    <property type="term" value="C:membrane"/>
    <property type="evidence" value="ECO:0007669"/>
    <property type="project" value="UniProtKB-SubCell"/>
</dbReference>
<gene>
    <name evidence="9" type="ORF">FCC1311_017491</name>
</gene>
<feature type="transmembrane region" description="Helical" evidence="7">
    <location>
        <begin position="212"/>
        <end position="231"/>
    </location>
</feature>
<keyword evidence="10" id="KW-1185">Reference proteome</keyword>
<organism evidence="9 10">
    <name type="scientific">Hondaea fermentalgiana</name>
    <dbReference type="NCBI Taxonomy" id="2315210"/>
    <lineage>
        <taxon>Eukaryota</taxon>
        <taxon>Sar</taxon>
        <taxon>Stramenopiles</taxon>
        <taxon>Bigyra</taxon>
        <taxon>Labyrinthulomycetes</taxon>
        <taxon>Thraustochytrida</taxon>
        <taxon>Thraustochytriidae</taxon>
        <taxon>Hondaea</taxon>
    </lineage>
</organism>
<feature type="domain" description="Phosphatidic acid phosphatase type 2/haloperoxidase" evidence="8">
    <location>
        <begin position="124"/>
        <end position="261"/>
    </location>
</feature>
<dbReference type="SUPFAM" id="SSF48317">
    <property type="entry name" value="Acid phosphatase/Vanadium-dependent haloperoxidase"/>
    <property type="match status" value="1"/>
</dbReference>
<evidence type="ECO:0000259" key="8">
    <source>
        <dbReference type="SMART" id="SM00014"/>
    </source>
</evidence>
<dbReference type="InParanoid" id="A0A2R5GPP6"/>
<evidence type="ECO:0000313" key="9">
    <source>
        <dbReference type="EMBL" id="GBG30593.1"/>
    </source>
</evidence>
<evidence type="ECO:0000256" key="1">
    <source>
        <dbReference type="ARBA" id="ARBA00004141"/>
    </source>
</evidence>
<dbReference type="Proteomes" id="UP000241890">
    <property type="component" value="Unassembled WGS sequence"/>
</dbReference>
<evidence type="ECO:0000256" key="3">
    <source>
        <dbReference type="ARBA" id="ARBA00022692"/>
    </source>
</evidence>
<keyword evidence="4 7" id="KW-1133">Transmembrane helix</keyword>